<proteinExistence type="predicted"/>
<dbReference type="SUPFAM" id="SSF53335">
    <property type="entry name" value="S-adenosyl-L-methionine-dependent methyltransferases"/>
    <property type="match status" value="1"/>
</dbReference>
<organism evidence="1 2">
    <name type="scientific">Candidatus Marsarchaeota G2 archaeon BE_D</name>
    <dbReference type="NCBI Taxonomy" id="1978158"/>
    <lineage>
        <taxon>Archaea</taxon>
        <taxon>Candidatus Marsarchaeota</taxon>
        <taxon>Candidatus Marsarchaeota group 2</taxon>
    </lineage>
</organism>
<evidence type="ECO:0000313" key="1">
    <source>
        <dbReference type="EMBL" id="PSO05436.1"/>
    </source>
</evidence>
<dbReference type="EMBL" id="NEXF01000672">
    <property type="protein sequence ID" value="PSO05436.1"/>
    <property type="molecule type" value="Genomic_DNA"/>
</dbReference>
<evidence type="ECO:0000313" key="2">
    <source>
        <dbReference type="Proteomes" id="UP000242015"/>
    </source>
</evidence>
<dbReference type="InterPro" id="IPR029063">
    <property type="entry name" value="SAM-dependent_MTases_sf"/>
</dbReference>
<evidence type="ECO:0008006" key="3">
    <source>
        <dbReference type="Google" id="ProtNLM"/>
    </source>
</evidence>
<name>A0A2R6C3U7_9ARCH</name>
<comment type="caution">
    <text evidence="1">The sequence shown here is derived from an EMBL/GenBank/DDBJ whole genome shotgun (WGS) entry which is preliminary data.</text>
</comment>
<dbReference type="Proteomes" id="UP000242015">
    <property type="component" value="Unassembled WGS sequence"/>
</dbReference>
<gene>
    <name evidence="1" type="ORF">B9Q04_18940</name>
</gene>
<sequence length="91" mass="10468">MRTLDMLTELYGPFDLVKMDCVGCEYGAIGGASLRGVRELMIEFHHGPEGLLDALIGKGFHCRVMHRRYYYDARSDHPCLDLGYVFCRRHD</sequence>
<dbReference type="AlphaFoldDB" id="A0A2R6C3U7"/>
<protein>
    <recommendedName>
        <fullName evidence="3">Methyltransferase FkbM domain-containing protein</fullName>
    </recommendedName>
</protein>
<reference evidence="1 2" key="1">
    <citation type="submission" date="2017-04" db="EMBL/GenBank/DDBJ databases">
        <title>Novel microbial lineages endemic to geothermal iron-oxide mats fill important gaps in the evolutionary history of Archaea.</title>
        <authorList>
            <person name="Jay Z.J."/>
            <person name="Beam J.P."/>
            <person name="Dlakic M."/>
            <person name="Rusch D.B."/>
            <person name="Kozubal M.A."/>
            <person name="Inskeep W.P."/>
        </authorList>
    </citation>
    <scope>NUCLEOTIDE SEQUENCE [LARGE SCALE GENOMIC DNA]</scope>
    <source>
        <strain evidence="1">BE_D</strain>
    </source>
</reference>
<accession>A0A2R6C3U7</accession>